<feature type="region of interest" description="Disordered" evidence="1">
    <location>
        <begin position="25"/>
        <end position="61"/>
    </location>
</feature>
<dbReference type="OrthoDB" id="428485at2759"/>
<sequence length="213" mass="23775">MAAWMLEQLCPPCFTGALRLAQARSPCSSSGPLANARLSSEPPGKEYLSSDPVAPDRPDMQQCAPEVRHEPSEAAFQPRSEEEVKCSVDEWMPRMHSRGHIFFQDEKKLRSILETVARSTDKTSDPILQQTCCLWHGDVKAAKDTKHAAIQLTGPGEEAAPCVTYASRVLIFLFSTDDQLERWMRLPKQPLKMRCNNQLCVSLACIAEECDPT</sequence>
<protein>
    <submittedName>
        <fullName evidence="2">Uncharacterized protein</fullName>
    </submittedName>
</protein>
<dbReference type="AlphaFoldDB" id="A0A812UM76"/>
<organism evidence="2 3">
    <name type="scientific">Symbiodinium necroappetens</name>
    <dbReference type="NCBI Taxonomy" id="1628268"/>
    <lineage>
        <taxon>Eukaryota</taxon>
        <taxon>Sar</taxon>
        <taxon>Alveolata</taxon>
        <taxon>Dinophyceae</taxon>
        <taxon>Suessiales</taxon>
        <taxon>Symbiodiniaceae</taxon>
        <taxon>Symbiodinium</taxon>
    </lineage>
</organism>
<accession>A0A812UM76</accession>
<evidence type="ECO:0000256" key="1">
    <source>
        <dbReference type="SAM" id="MobiDB-lite"/>
    </source>
</evidence>
<keyword evidence="3" id="KW-1185">Reference proteome</keyword>
<evidence type="ECO:0000313" key="3">
    <source>
        <dbReference type="Proteomes" id="UP000601435"/>
    </source>
</evidence>
<dbReference type="EMBL" id="CAJNJA010027356">
    <property type="protein sequence ID" value="CAE7574348.1"/>
    <property type="molecule type" value="Genomic_DNA"/>
</dbReference>
<evidence type="ECO:0000313" key="2">
    <source>
        <dbReference type="EMBL" id="CAE7574348.1"/>
    </source>
</evidence>
<gene>
    <name evidence="2" type="ORF">SNEC2469_LOCUS16766</name>
</gene>
<dbReference type="Proteomes" id="UP000601435">
    <property type="component" value="Unassembled WGS sequence"/>
</dbReference>
<name>A0A812UM76_9DINO</name>
<comment type="caution">
    <text evidence="2">The sequence shown here is derived from an EMBL/GenBank/DDBJ whole genome shotgun (WGS) entry which is preliminary data.</text>
</comment>
<proteinExistence type="predicted"/>
<reference evidence="2" key="1">
    <citation type="submission" date="2021-02" db="EMBL/GenBank/DDBJ databases">
        <authorList>
            <person name="Dougan E. K."/>
            <person name="Rhodes N."/>
            <person name="Thang M."/>
            <person name="Chan C."/>
        </authorList>
    </citation>
    <scope>NUCLEOTIDE SEQUENCE</scope>
</reference>